<gene>
    <name evidence="1" type="ORF">ATANTOWER_026326</name>
</gene>
<dbReference type="Proteomes" id="UP001345963">
    <property type="component" value="Unassembled WGS sequence"/>
</dbReference>
<name>A0ABU7CIP0_9TELE</name>
<keyword evidence="2" id="KW-1185">Reference proteome</keyword>
<reference evidence="1 2" key="1">
    <citation type="submission" date="2021-07" db="EMBL/GenBank/DDBJ databases">
        <authorList>
            <person name="Palmer J.M."/>
        </authorList>
    </citation>
    <scope>NUCLEOTIDE SEQUENCE [LARGE SCALE GENOMIC DNA]</scope>
    <source>
        <strain evidence="1 2">AT_MEX2019</strain>
        <tissue evidence="1">Muscle</tissue>
    </source>
</reference>
<accession>A0ABU7CIP0</accession>
<evidence type="ECO:0000313" key="1">
    <source>
        <dbReference type="EMBL" id="MED6262803.1"/>
    </source>
</evidence>
<organism evidence="1 2">
    <name type="scientific">Ataeniobius toweri</name>
    <dbReference type="NCBI Taxonomy" id="208326"/>
    <lineage>
        <taxon>Eukaryota</taxon>
        <taxon>Metazoa</taxon>
        <taxon>Chordata</taxon>
        <taxon>Craniata</taxon>
        <taxon>Vertebrata</taxon>
        <taxon>Euteleostomi</taxon>
        <taxon>Actinopterygii</taxon>
        <taxon>Neopterygii</taxon>
        <taxon>Teleostei</taxon>
        <taxon>Neoteleostei</taxon>
        <taxon>Acanthomorphata</taxon>
        <taxon>Ovalentaria</taxon>
        <taxon>Atherinomorphae</taxon>
        <taxon>Cyprinodontiformes</taxon>
        <taxon>Goodeidae</taxon>
        <taxon>Ataeniobius</taxon>
    </lineage>
</organism>
<evidence type="ECO:0000313" key="2">
    <source>
        <dbReference type="Proteomes" id="UP001345963"/>
    </source>
</evidence>
<dbReference type="EMBL" id="JAHUTI010094733">
    <property type="protein sequence ID" value="MED6262803.1"/>
    <property type="molecule type" value="Genomic_DNA"/>
</dbReference>
<proteinExistence type="predicted"/>
<comment type="caution">
    <text evidence="1">The sequence shown here is derived from an EMBL/GenBank/DDBJ whole genome shotgun (WGS) entry which is preliminary data.</text>
</comment>
<protein>
    <submittedName>
        <fullName evidence="1">Uncharacterized protein</fullName>
    </submittedName>
</protein>
<sequence length="67" mass="7238">TLHCRSESPIRSSCERIMGSVSTGISISTAAIFSGTCEARALHRVDVTSAFAFLYGSLKVGQWSRLM</sequence>
<feature type="non-terminal residue" evidence="1">
    <location>
        <position position="1"/>
    </location>
</feature>